<evidence type="ECO:0000256" key="2">
    <source>
        <dbReference type="ARBA" id="ARBA00022692"/>
    </source>
</evidence>
<dbReference type="EMBL" id="KQ435922">
    <property type="protein sequence ID" value="KOX68579.1"/>
    <property type="molecule type" value="Genomic_DNA"/>
</dbReference>
<dbReference type="Proteomes" id="UP000053105">
    <property type="component" value="Unassembled WGS sequence"/>
</dbReference>
<dbReference type="AlphaFoldDB" id="A0A0M8ZSF1"/>
<evidence type="ECO:0000256" key="4">
    <source>
        <dbReference type="ARBA" id="ARBA00023136"/>
    </source>
</evidence>
<evidence type="ECO:0000313" key="8">
    <source>
        <dbReference type="Proteomes" id="UP000053105"/>
    </source>
</evidence>
<dbReference type="PANTHER" id="PTHR22950:SF680">
    <property type="entry name" value="PROTON-COUPLED AMINO ACID TRANSPORTER 4-LIKE PROTEIN"/>
    <property type="match status" value="1"/>
</dbReference>
<dbReference type="STRING" id="166423.A0A0M8ZSF1"/>
<dbReference type="Pfam" id="PF01490">
    <property type="entry name" value="Aa_trans"/>
    <property type="match status" value="1"/>
</dbReference>
<sequence>MLELSDPNVLKMPELRVLSTVSGSVDSDAVGQTGNNYKDALDTKRWSSKNNQNGYGSSRKSNIYVLELEEKKKSVQEYEEDYNPYDHRDVTHPTTSWETLLHLLKGSLGTGILAMPKAFYHAGYGVGIVATIIIGVFCTYCMRILVSSEYELCKRKKVASLSYPATAEAALSEGPAPFRRFAKASIEPTLVRIHPTKSNFSTVKSNRTLPKSNES</sequence>
<feature type="transmembrane region" description="Helical" evidence="5">
    <location>
        <begin position="122"/>
        <end position="146"/>
    </location>
</feature>
<evidence type="ECO:0000256" key="5">
    <source>
        <dbReference type="SAM" id="Phobius"/>
    </source>
</evidence>
<reference evidence="7 8" key="1">
    <citation type="submission" date="2015-07" db="EMBL/GenBank/DDBJ databases">
        <title>The genome of Melipona quadrifasciata.</title>
        <authorList>
            <person name="Pan H."/>
            <person name="Kapheim K."/>
        </authorList>
    </citation>
    <scope>NUCLEOTIDE SEQUENCE [LARGE SCALE GENOMIC DNA]</scope>
    <source>
        <strain evidence="7">0111107301</strain>
        <tissue evidence="7">Whole body</tissue>
    </source>
</reference>
<dbReference type="InterPro" id="IPR013057">
    <property type="entry name" value="AA_transpt_TM"/>
</dbReference>
<keyword evidence="2 5" id="KW-0812">Transmembrane</keyword>
<keyword evidence="4 5" id="KW-0472">Membrane</keyword>
<gene>
    <name evidence="7" type="ORF">WN51_04065</name>
</gene>
<organism evidence="7 8">
    <name type="scientific">Melipona quadrifasciata</name>
    <dbReference type="NCBI Taxonomy" id="166423"/>
    <lineage>
        <taxon>Eukaryota</taxon>
        <taxon>Metazoa</taxon>
        <taxon>Ecdysozoa</taxon>
        <taxon>Arthropoda</taxon>
        <taxon>Hexapoda</taxon>
        <taxon>Insecta</taxon>
        <taxon>Pterygota</taxon>
        <taxon>Neoptera</taxon>
        <taxon>Endopterygota</taxon>
        <taxon>Hymenoptera</taxon>
        <taxon>Apocrita</taxon>
        <taxon>Aculeata</taxon>
        <taxon>Apoidea</taxon>
        <taxon>Anthophila</taxon>
        <taxon>Apidae</taxon>
        <taxon>Melipona</taxon>
    </lineage>
</organism>
<dbReference type="GO" id="GO:0015179">
    <property type="term" value="F:L-amino acid transmembrane transporter activity"/>
    <property type="evidence" value="ECO:0007669"/>
    <property type="project" value="TreeGrafter"/>
</dbReference>
<evidence type="ECO:0000259" key="6">
    <source>
        <dbReference type="Pfam" id="PF01490"/>
    </source>
</evidence>
<keyword evidence="8" id="KW-1185">Reference proteome</keyword>
<feature type="domain" description="Amino acid transporter transmembrane" evidence="6">
    <location>
        <begin position="92"/>
        <end position="171"/>
    </location>
</feature>
<dbReference type="OrthoDB" id="1684102at2759"/>
<accession>A0A0M8ZSF1</accession>
<protein>
    <submittedName>
        <fullName evidence="7">Proton-coupled amino acid transporter 4</fullName>
    </submittedName>
</protein>
<evidence type="ECO:0000256" key="1">
    <source>
        <dbReference type="ARBA" id="ARBA00004141"/>
    </source>
</evidence>
<name>A0A0M8ZSF1_9HYME</name>
<evidence type="ECO:0000256" key="3">
    <source>
        <dbReference type="ARBA" id="ARBA00022989"/>
    </source>
</evidence>
<keyword evidence="3 5" id="KW-1133">Transmembrane helix</keyword>
<dbReference type="GO" id="GO:0005774">
    <property type="term" value="C:vacuolar membrane"/>
    <property type="evidence" value="ECO:0007669"/>
    <property type="project" value="TreeGrafter"/>
</dbReference>
<evidence type="ECO:0000313" key="7">
    <source>
        <dbReference type="EMBL" id="KOX68579.1"/>
    </source>
</evidence>
<dbReference type="PANTHER" id="PTHR22950">
    <property type="entry name" value="AMINO ACID TRANSPORTER"/>
    <property type="match status" value="1"/>
</dbReference>
<comment type="subcellular location">
    <subcellularLocation>
        <location evidence="1">Membrane</location>
        <topology evidence="1">Multi-pass membrane protein</topology>
    </subcellularLocation>
</comment>
<proteinExistence type="predicted"/>